<dbReference type="EMBL" id="JACBXV010000234">
    <property type="protein sequence ID" value="NYS70212.1"/>
    <property type="molecule type" value="Genomic_DNA"/>
</dbReference>
<evidence type="ECO:0000313" key="2">
    <source>
        <dbReference type="EMBL" id="NYS70212.1"/>
    </source>
</evidence>
<evidence type="ECO:0000313" key="3">
    <source>
        <dbReference type="Proteomes" id="UP000572528"/>
    </source>
</evidence>
<dbReference type="Proteomes" id="UP000572528">
    <property type="component" value="Unassembled WGS sequence"/>
</dbReference>
<comment type="caution">
    <text evidence="2">The sequence shown here is derived from an EMBL/GenBank/DDBJ whole genome shotgun (WGS) entry which is preliminary data.</text>
</comment>
<proteinExistence type="predicted"/>
<feature type="region of interest" description="Disordered" evidence="1">
    <location>
        <begin position="1"/>
        <end position="67"/>
    </location>
</feature>
<reference evidence="2 3" key="1">
    <citation type="submission" date="2020-07" db="EMBL/GenBank/DDBJ databases">
        <title>MOT database genomes.</title>
        <authorList>
            <person name="Joseph S."/>
            <person name="Aduse-Opoku J."/>
            <person name="Hashim A."/>
            <person name="Wade W."/>
            <person name="Curtis M."/>
        </authorList>
    </citation>
    <scope>NUCLEOTIDE SEQUENCE [LARGE SCALE GENOMIC DNA]</scope>
    <source>
        <strain evidence="2 3">WMus004</strain>
    </source>
</reference>
<feature type="compositionally biased region" description="Polar residues" evidence="1">
    <location>
        <begin position="1"/>
        <end position="13"/>
    </location>
</feature>
<sequence>MSSQESSHTQSRAQAAPDAGEAGGPQADGERAPQTGLADGEAQPGRAASPPSEQPGQADSEPAAISMRALSLRCDELQAQVTSLSSAAAIRADIIEEQIAHIGDLERHLKAVDALVADLQGQLGQGAGPVGLSAASLRSRAYWGLRRRAGGAVRRLLR</sequence>
<accession>A0A853EPD5</accession>
<dbReference type="AlphaFoldDB" id="A0A853EPD5"/>
<protein>
    <submittedName>
        <fullName evidence="2">Uncharacterized protein</fullName>
    </submittedName>
</protein>
<name>A0A853EPD5_9ACTO</name>
<dbReference type="RefSeq" id="WP_179901449.1">
    <property type="nucleotide sequence ID" value="NZ_JACBXV010000234.1"/>
</dbReference>
<gene>
    <name evidence="2" type="ORF">HZZ05_11980</name>
</gene>
<organism evidence="2 3">
    <name type="scientific">Actinomyces bowdenii</name>
    <dbReference type="NCBI Taxonomy" id="131109"/>
    <lineage>
        <taxon>Bacteria</taxon>
        <taxon>Bacillati</taxon>
        <taxon>Actinomycetota</taxon>
        <taxon>Actinomycetes</taxon>
        <taxon>Actinomycetales</taxon>
        <taxon>Actinomycetaceae</taxon>
        <taxon>Actinomyces</taxon>
    </lineage>
</organism>
<evidence type="ECO:0000256" key="1">
    <source>
        <dbReference type="SAM" id="MobiDB-lite"/>
    </source>
</evidence>